<name>A0ABS0ZB04_9GAMM</name>
<evidence type="ECO:0000313" key="2">
    <source>
        <dbReference type="EMBL" id="MBJ7550834.1"/>
    </source>
</evidence>
<comment type="caution">
    <text evidence="2">The sequence shown here is derived from an EMBL/GenBank/DDBJ whole genome shotgun (WGS) entry which is preliminary data.</text>
</comment>
<proteinExistence type="predicted"/>
<reference evidence="2 3" key="1">
    <citation type="submission" date="2020-12" db="EMBL/GenBank/DDBJ databases">
        <title>Comparative genome analysis of fungal antagonists Marinomonas ostreistagni 398 and M. spartinae 468.</title>
        <authorList>
            <person name="Fields J.L."/>
            <person name="Mavrodi O.V."/>
            <person name="Biber P.D."/>
            <person name="Indest K.J."/>
            <person name="Mavrodi D.V."/>
        </authorList>
    </citation>
    <scope>NUCLEOTIDE SEQUENCE [LARGE SCALE GENOMIC DNA]</scope>
    <source>
        <strain evidence="2 3">USM7</strain>
    </source>
</reference>
<dbReference type="EMBL" id="JAEMUH010000007">
    <property type="protein sequence ID" value="MBJ7550834.1"/>
    <property type="molecule type" value="Genomic_DNA"/>
</dbReference>
<dbReference type="Gene3D" id="3.40.50.10610">
    <property type="entry name" value="ABC-type transport auxiliary lipoprotein component"/>
    <property type="match status" value="1"/>
</dbReference>
<keyword evidence="3" id="KW-1185">Reference proteome</keyword>
<sequence>MRVLLVLIGIAILAGCSSQTLQPPKYYVLNGAPAHLSASALNQVPLTVRSVILSEYLQSSNIVLQVSDHELFFSANNLWAEPLQVGIKKALENNLSAAGNLQDASFQLDLNVDYFHIIDQDSVILSGDFSVFDEQGRVTLKDHFALRHPLNNSGYEYAVSIMSATLKSLSEKIAASINKNAEVLAEHHLNVGS</sequence>
<dbReference type="PROSITE" id="PS51257">
    <property type="entry name" value="PROKAR_LIPOPROTEIN"/>
    <property type="match status" value="1"/>
</dbReference>
<gene>
    <name evidence="2" type="ORF">JHD44_09090</name>
</gene>
<accession>A0ABS0ZB04</accession>
<organism evidence="2 3">
    <name type="scientific">Marinomonas ostreistagni</name>
    <dbReference type="NCBI Taxonomy" id="359209"/>
    <lineage>
        <taxon>Bacteria</taxon>
        <taxon>Pseudomonadati</taxon>
        <taxon>Pseudomonadota</taxon>
        <taxon>Gammaproteobacteria</taxon>
        <taxon>Oceanospirillales</taxon>
        <taxon>Oceanospirillaceae</taxon>
        <taxon>Marinomonas</taxon>
    </lineage>
</organism>
<dbReference type="InterPro" id="IPR005586">
    <property type="entry name" value="ABC_trans_aux"/>
</dbReference>
<dbReference type="SUPFAM" id="SSF159594">
    <property type="entry name" value="XCC0632-like"/>
    <property type="match status" value="1"/>
</dbReference>
<dbReference type="Pfam" id="PF03886">
    <property type="entry name" value="ABC_trans_aux"/>
    <property type="match status" value="1"/>
</dbReference>
<dbReference type="RefSeq" id="WP_199462441.1">
    <property type="nucleotide sequence ID" value="NZ_JAEMUH010000007.1"/>
</dbReference>
<protein>
    <submittedName>
        <fullName evidence="2">Membrane integrity-associated transporter subunit PqiC</fullName>
    </submittedName>
</protein>
<evidence type="ECO:0000259" key="1">
    <source>
        <dbReference type="Pfam" id="PF03886"/>
    </source>
</evidence>
<dbReference type="Proteomes" id="UP000598488">
    <property type="component" value="Unassembled WGS sequence"/>
</dbReference>
<feature type="domain" description="ABC-type transport auxiliary lipoprotein component" evidence="1">
    <location>
        <begin position="27"/>
        <end position="174"/>
    </location>
</feature>
<evidence type="ECO:0000313" key="3">
    <source>
        <dbReference type="Proteomes" id="UP000598488"/>
    </source>
</evidence>